<keyword evidence="7" id="KW-1185">Reference proteome</keyword>
<dbReference type="PANTHER" id="PTHR30329:SF21">
    <property type="entry name" value="LIPOPROTEIN YIAD-RELATED"/>
    <property type="match status" value="1"/>
</dbReference>
<dbReference type="CDD" id="cd07185">
    <property type="entry name" value="OmpA_C-like"/>
    <property type="match status" value="1"/>
</dbReference>
<sequence>MLAGCAANQAQVEQTTHTPQAIESIRSVADSLISSPHLQMQHRDDNTLLIEFPGIQAFSFDGAGLSQPLRTALTDVAGVLSQHTQLNVEVLGHTDNIGNPDYNQTLSENRAHQVADFLNQQGIQRSRIQVTGMGPSAPIADNRTAEGRAANRRVELIIFD</sequence>
<dbReference type="GO" id="GO:0009279">
    <property type="term" value="C:cell outer membrane"/>
    <property type="evidence" value="ECO:0007669"/>
    <property type="project" value="UniProtKB-SubCell"/>
</dbReference>
<protein>
    <submittedName>
        <fullName evidence="6">Outer membrane protein A</fullName>
    </submittedName>
</protein>
<keyword evidence="3" id="KW-0998">Cell outer membrane</keyword>
<evidence type="ECO:0000313" key="6">
    <source>
        <dbReference type="EMBL" id="KDE40910.1"/>
    </source>
</evidence>
<comment type="caution">
    <text evidence="6">The sequence shown here is derived from an EMBL/GenBank/DDBJ whole genome shotgun (WGS) entry which is preliminary data.</text>
</comment>
<dbReference type="Pfam" id="PF00691">
    <property type="entry name" value="OmpA"/>
    <property type="match status" value="1"/>
</dbReference>
<reference evidence="6 7" key="1">
    <citation type="journal article" date="2005" name="Int. J. Syst. Evol. Microbiol.">
        <title>Nitrincola lacisaponensis gen. nov., sp. nov., a novel alkaliphilic bacterium isolated from an alkaline, saline lake.</title>
        <authorList>
            <person name="Dimitriu P.A."/>
            <person name="Shukla S.K."/>
            <person name="Conradt J."/>
            <person name="Marquez M.C."/>
            <person name="Ventosa A."/>
            <person name="Maglia A."/>
            <person name="Peyton B.M."/>
            <person name="Pinkart H.C."/>
            <person name="Mormile M.R."/>
        </authorList>
    </citation>
    <scope>NUCLEOTIDE SEQUENCE [LARGE SCALE GENOMIC DNA]</scope>
    <source>
        <strain evidence="6 7">4CA</strain>
    </source>
</reference>
<dbReference type="PROSITE" id="PS01068">
    <property type="entry name" value="OMPA_1"/>
    <property type="match status" value="1"/>
</dbReference>
<dbReference type="AlphaFoldDB" id="A0A063Y707"/>
<dbReference type="PROSITE" id="PS51123">
    <property type="entry name" value="OMPA_2"/>
    <property type="match status" value="1"/>
</dbReference>
<feature type="domain" description="OmpA-like" evidence="5">
    <location>
        <begin position="45"/>
        <end position="160"/>
    </location>
</feature>
<dbReference type="Gene3D" id="3.30.1330.60">
    <property type="entry name" value="OmpA-like domain"/>
    <property type="match status" value="1"/>
</dbReference>
<dbReference type="InterPro" id="IPR006664">
    <property type="entry name" value="OMP_bac"/>
</dbReference>
<keyword evidence="2 4" id="KW-0472">Membrane</keyword>
<dbReference type="STRING" id="267850.ADINL_0559"/>
<evidence type="ECO:0000256" key="2">
    <source>
        <dbReference type="ARBA" id="ARBA00023136"/>
    </source>
</evidence>
<dbReference type="PRINTS" id="PR01021">
    <property type="entry name" value="OMPADOMAIN"/>
</dbReference>
<organism evidence="6 7">
    <name type="scientific">Nitrincola lacisaponensis</name>
    <dbReference type="NCBI Taxonomy" id="267850"/>
    <lineage>
        <taxon>Bacteria</taxon>
        <taxon>Pseudomonadati</taxon>
        <taxon>Pseudomonadota</taxon>
        <taxon>Gammaproteobacteria</taxon>
        <taxon>Oceanospirillales</taxon>
        <taxon>Oceanospirillaceae</taxon>
        <taxon>Nitrincola</taxon>
    </lineage>
</organism>
<dbReference type="PANTHER" id="PTHR30329">
    <property type="entry name" value="STATOR ELEMENT OF FLAGELLAR MOTOR COMPLEX"/>
    <property type="match status" value="1"/>
</dbReference>
<evidence type="ECO:0000256" key="3">
    <source>
        <dbReference type="ARBA" id="ARBA00023237"/>
    </source>
</evidence>
<evidence type="ECO:0000313" key="7">
    <source>
        <dbReference type="Proteomes" id="UP000027318"/>
    </source>
</evidence>
<dbReference type="InterPro" id="IPR036737">
    <property type="entry name" value="OmpA-like_sf"/>
</dbReference>
<evidence type="ECO:0000256" key="4">
    <source>
        <dbReference type="PROSITE-ProRule" id="PRU00473"/>
    </source>
</evidence>
<dbReference type="SUPFAM" id="SSF103088">
    <property type="entry name" value="OmpA-like"/>
    <property type="match status" value="1"/>
</dbReference>
<dbReference type="Proteomes" id="UP000027318">
    <property type="component" value="Unassembled WGS sequence"/>
</dbReference>
<evidence type="ECO:0000256" key="1">
    <source>
        <dbReference type="ARBA" id="ARBA00004442"/>
    </source>
</evidence>
<dbReference type="InterPro" id="IPR006665">
    <property type="entry name" value="OmpA-like"/>
</dbReference>
<comment type="subcellular location">
    <subcellularLocation>
        <location evidence="1">Cell outer membrane</location>
    </subcellularLocation>
</comment>
<dbReference type="InterPro" id="IPR050330">
    <property type="entry name" value="Bact_OuterMem_StrucFunc"/>
</dbReference>
<proteinExistence type="predicted"/>
<name>A0A063Y707_9GAMM</name>
<dbReference type="EMBL" id="JMSZ01000015">
    <property type="protein sequence ID" value="KDE40910.1"/>
    <property type="molecule type" value="Genomic_DNA"/>
</dbReference>
<dbReference type="InterPro" id="IPR006690">
    <property type="entry name" value="OMPA-like_CS"/>
</dbReference>
<evidence type="ECO:0000259" key="5">
    <source>
        <dbReference type="PROSITE" id="PS51123"/>
    </source>
</evidence>
<gene>
    <name evidence="6" type="ORF">ADINL_0559</name>
</gene>
<accession>A0A063Y707</accession>